<evidence type="ECO:0000313" key="2">
    <source>
        <dbReference type="EMBL" id="AWU96768.1"/>
    </source>
</evidence>
<geneLocation type="plasmid" evidence="2 3">
    <name>unnamed2</name>
</geneLocation>
<feature type="region of interest" description="Disordered" evidence="1">
    <location>
        <begin position="95"/>
        <end position="173"/>
    </location>
</feature>
<name>A0A2U9SG66_9PROT</name>
<feature type="region of interest" description="Disordered" evidence="1">
    <location>
        <begin position="51"/>
        <end position="79"/>
    </location>
</feature>
<dbReference type="EMBL" id="CP029832">
    <property type="protein sequence ID" value="AWU96768.1"/>
    <property type="molecule type" value="Genomic_DNA"/>
</dbReference>
<protein>
    <submittedName>
        <fullName evidence="2">Uncharacterized protein</fullName>
    </submittedName>
</protein>
<dbReference type="KEGG" id="azm:DM194_20980"/>
<dbReference type="AlphaFoldDB" id="A0A2U9SG66"/>
<feature type="compositionally biased region" description="Polar residues" evidence="1">
    <location>
        <begin position="134"/>
        <end position="149"/>
    </location>
</feature>
<keyword evidence="2" id="KW-0614">Plasmid</keyword>
<feature type="compositionally biased region" description="Basic and acidic residues" evidence="1">
    <location>
        <begin position="95"/>
        <end position="105"/>
    </location>
</feature>
<organism evidence="2 3">
    <name type="scientific">Azospirillum ramasamyi</name>
    <dbReference type="NCBI Taxonomy" id="682998"/>
    <lineage>
        <taxon>Bacteria</taxon>
        <taxon>Pseudomonadati</taxon>
        <taxon>Pseudomonadota</taxon>
        <taxon>Alphaproteobacteria</taxon>
        <taxon>Rhodospirillales</taxon>
        <taxon>Azospirillaceae</taxon>
        <taxon>Azospirillum</taxon>
    </lineage>
</organism>
<dbReference type="OrthoDB" id="7210901at2"/>
<evidence type="ECO:0000256" key="1">
    <source>
        <dbReference type="SAM" id="MobiDB-lite"/>
    </source>
</evidence>
<accession>A0A2U9SG66</accession>
<keyword evidence="3" id="KW-1185">Reference proteome</keyword>
<evidence type="ECO:0000313" key="3">
    <source>
        <dbReference type="Proteomes" id="UP000249605"/>
    </source>
</evidence>
<proteinExistence type="predicted"/>
<dbReference type="RefSeq" id="WP_111069508.1">
    <property type="nucleotide sequence ID" value="NZ_CP029832.1"/>
</dbReference>
<gene>
    <name evidence="2" type="ORF">DM194_20980</name>
</gene>
<sequence length="173" mass="19831">MSVPISSERRRLTAAEFEMVELTHHPRICGLSEDERTAITRRIREFRDKARGIANRQRREMRRKAEPRGEREAADNSGTALKVQIFTSALKRLNRESRRAEEAAKRPTQSAVARNALELKRANRRRHHPDGRPTPSQGMRAITNSQGTVDTDPREIGRVSQFVKASQARRDAR</sequence>
<reference evidence="2 3" key="1">
    <citation type="submission" date="2018-06" db="EMBL/GenBank/DDBJ databases">
        <title>Complete genome sequencing of Azospirillum sp. M2T2B2.</title>
        <authorList>
            <person name="Heo J."/>
            <person name="Kim S.-J."/>
            <person name="Kwon S.-W."/>
            <person name="Anandham R."/>
        </authorList>
    </citation>
    <scope>NUCLEOTIDE SEQUENCE [LARGE SCALE GENOMIC DNA]</scope>
    <source>
        <strain evidence="2 3">M2T2B2</strain>
        <plasmid evidence="2 3">unnamed2</plasmid>
    </source>
</reference>
<feature type="compositionally biased region" description="Basic and acidic residues" evidence="1">
    <location>
        <begin position="63"/>
        <end position="74"/>
    </location>
</feature>
<dbReference type="Proteomes" id="UP000249605">
    <property type="component" value="Plasmid unnamed2"/>
</dbReference>